<feature type="region of interest" description="Disordered" evidence="1">
    <location>
        <begin position="521"/>
        <end position="598"/>
    </location>
</feature>
<proteinExistence type="predicted"/>
<dbReference type="Proteomes" id="UP000652761">
    <property type="component" value="Unassembled WGS sequence"/>
</dbReference>
<feature type="compositionally biased region" description="Basic and acidic residues" evidence="1">
    <location>
        <begin position="556"/>
        <end position="568"/>
    </location>
</feature>
<dbReference type="EMBL" id="NMUH01000127">
    <property type="protein sequence ID" value="MQL72347.1"/>
    <property type="molecule type" value="Genomic_DNA"/>
</dbReference>
<gene>
    <name evidence="2" type="ORF">Taro_004684</name>
</gene>
<feature type="compositionally biased region" description="Basic and acidic residues" evidence="1">
    <location>
        <begin position="931"/>
        <end position="945"/>
    </location>
</feature>
<evidence type="ECO:0000256" key="1">
    <source>
        <dbReference type="SAM" id="MobiDB-lite"/>
    </source>
</evidence>
<feature type="region of interest" description="Disordered" evidence="1">
    <location>
        <begin position="226"/>
        <end position="302"/>
    </location>
</feature>
<evidence type="ECO:0000313" key="3">
    <source>
        <dbReference type="Proteomes" id="UP000652761"/>
    </source>
</evidence>
<feature type="compositionally biased region" description="Low complexity" evidence="1">
    <location>
        <begin position="536"/>
        <end position="547"/>
    </location>
</feature>
<keyword evidence="3" id="KW-1185">Reference proteome</keyword>
<organism evidence="2 3">
    <name type="scientific">Colocasia esculenta</name>
    <name type="common">Wild taro</name>
    <name type="synonym">Arum esculentum</name>
    <dbReference type="NCBI Taxonomy" id="4460"/>
    <lineage>
        <taxon>Eukaryota</taxon>
        <taxon>Viridiplantae</taxon>
        <taxon>Streptophyta</taxon>
        <taxon>Embryophyta</taxon>
        <taxon>Tracheophyta</taxon>
        <taxon>Spermatophyta</taxon>
        <taxon>Magnoliopsida</taxon>
        <taxon>Liliopsida</taxon>
        <taxon>Araceae</taxon>
        <taxon>Aroideae</taxon>
        <taxon>Colocasieae</taxon>
        <taxon>Colocasia</taxon>
    </lineage>
</organism>
<feature type="region of interest" description="Disordered" evidence="1">
    <location>
        <begin position="378"/>
        <end position="404"/>
    </location>
</feature>
<dbReference type="AlphaFoldDB" id="A0A843TQT0"/>
<feature type="compositionally biased region" description="Basic residues" evidence="1">
    <location>
        <begin position="521"/>
        <end position="535"/>
    </location>
</feature>
<feature type="region of interest" description="Disordered" evidence="1">
    <location>
        <begin position="914"/>
        <end position="945"/>
    </location>
</feature>
<feature type="compositionally biased region" description="Basic and acidic residues" evidence="1">
    <location>
        <begin position="279"/>
        <end position="291"/>
    </location>
</feature>
<feature type="compositionally biased region" description="Basic residues" evidence="1">
    <location>
        <begin position="242"/>
        <end position="252"/>
    </location>
</feature>
<accession>A0A843TQT0</accession>
<protein>
    <submittedName>
        <fullName evidence="2">Uncharacterized protein</fullName>
    </submittedName>
</protein>
<reference evidence="2" key="1">
    <citation type="submission" date="2017-07" db="EMBL/GenBank/DDBJ databases">
        <title>Taro Niue Genome Assembly and Annotation.</title>
        <authorList>
            <person name="Atibalentja N."/>
            <person name="Keating K."/>
            <person name="Fields C.J."/>
        </authorList>
    </citation>
    <scope>NUCLEOTIDE SEQUENCE</scope>
    <source>
        <strain evidence="2">Niue_2</strain>
        <tissue evidence="2">Leaf</tissue>
    </source>
</reference>
<comment type="caution">
    <text evidence="2">The sequence shown here is derived from an EMBL/GenBank/DDBJ whole genome shotgun (WGS) entry which is preliminary data.</text>
</comment>
<evidence type="ECO:0000313" key="2">
    <source>
        <dbReference type="EMBL" id="MQL72347.1"/>
    </source>
</evidence>
<feature type="compositionally biased region" description="Basic residues" evidence="1">
    <location>
        <begin position="383"/>
        <end position="393"/>
    </location>
</feature>
<sequence length="945" mass="108091">MAHTPPPTYTERELNHPMYCRYHAMLLHPTDRCPDVRDWVESLIQKGKIDPEGNSMVLMRAREAAQRELEESDYMRFKNLQAPEADEQGWLVPPMSSIADAEGASLRQQFSSISLKEQPTLRCNREDPDMTEGGSSDEAPALWYPGWRVSPNLFATAKTGEVFERLLQQGCVKAHRPPPTYTERELNHPMYCKYHAMLLHPTDMCPIVRDWVKSLIQEGKIDSEGNPTVRAEVREEAQQQLPRRKKGSRRHQVSPPHVQAPENRSKGQCFGNSPPRILKRQEKDCRGKKPATEPAAPEPSPYWAEFQQLPPEVVEQAIDSTFQHQQDEAGWTTVASRMRTLSMFPKRGRSHGRLGRETTPQATEQAKPLTPLEMARAVQQEKNRRKNMKRRLRKQAEQEEAAAAPAKLTPLQKLQKLIDDLEEYIPSKPTWGVPLDIYIPWEEMERKTRLKSWLHQMLQRAQEGEKLPLPEELAIFYKEDEITIEKLEEMLKDFSCNMVSIPPPASLQSPAVTPLVATYRRRNQGKGKGRGRGKKSSPSPSEKTSSPDLGKTIVFRGEEPRPAPEIEVRANSFIFDPSDEEEEEQRDIAKTAAPEEEGLGSLFEEKPDEQPVARRVNQFGQLIKALEDTVPPLDQTRARADRKIIQHMKRFPTNITIWDAIAWSKELRTALVKILQEPEVYEADEKQNADANQASQDRDEEELFTVNKDLLEAHRLSRLAESTELGPSCPERREINYEANAIGEIINRSISLPPAYMQLPFHREEQWVERLKTFVVTHYRTDSLEEGETPKPILFYKGDPLPYGPLEDDFGWSRATQVAPEPVQEMDDMPEHIKKLCQRQKIAQMQDPSRREYFHQLWYPKQLRGQPPYCAKDTLGGWAMVRKGNARPTIRSTPLGSHPHLIITLPVGNLLPPLQGRSKGRLPSSHQTGRCAERHLKAKESGTPT</sequence>
<name>A0A843TQT0_COLES</name>